<proteinExistence type="predicted"/>
<organism evidence="2 3">
    <name type="scientific">Cardamine amara subsp. amara</name>
    <dbReference type="NCBI Taxonomy" id="228776"/>
    <lineage>
        <taxon>Eukaryota</taxon>
        <taxon>Viridiplantae</taxon>
        <taxon>Streptophyta</taxon>
        <taxon>Embryophyta</taxon>
        <taxon>Tracheophyta</taxon>
        <taxon>Spermatophyta</taxon>
        <taxon>Magnoliopsida</taxon>
        <taxon>eudicotyledons</taxon>
        <taxon>Gunneridae</taxon>
        <taxon>Pentapetalae</taxon>
        <taxon>rosids</taxon>
        <taxon>malvids</taxon>
        <taxon>Brassicales</taxon>
        <taxon>Brassicaceae</taxon>
        <taxon>Cardamineae</taxon>
        <taxon>Cardamine</taxon>
    </lineage>
</organism>
<dbReference type="InterPro" id="IPR017451">
    <property type="entry name" value="F-box-assoc_interact_dom"/>
</dbReference>
<dbReference type="Gene3D" id="1.20.1280.50">
    <property type="match status" value="1"/>
</dbReference>
<dbReference type="NCBIfam" id="TIGR01640">
    <property type="entry name" value="F_box_assoc_1"/>
    <property type="match status" value="1"/>
</dbReference>
<dbReference type="Proteomes" id="UP001558713">
    <property type="component" value="Unassembled WGS sequence"/>
</dbReference>
<accession>A0ABD1AEG5</accession>
<evidence type="ECO:0000259" key="1">
    <source>
        <dbReference type="PROSITE" id="PS50181"/>
    </source>
</evidence>
<dbReference type="InterPro" id="IPR013187">
    <property type="entry name" value="F-box-assoc_dom_typ3"/>
</dbReference>
<gene>
    <name evidence="2" type="ORF">V5N11_016399</name>
</gene>
<comment type="caution">
    <text evidence="2">The sequence shown here is derived from an EMBL/GenBank/DDBJ whole genome shotgun (WGS) entry which is preliminary data.</text>
</comment>
<dbReference type="CDD" id="cd22157">
    <property type="entry name" value="F-box_AtFBW1-like"/>
    <property type="match status" value="1"/>
</dbReference>
<sequence>MKRGRDAEDRFCSSRSMLQPIPLDLKLIRLPAKFLMKPHQKKLLRICLGGGEERYHNEDNEKFSSASIPVDLEVEILTRLPVKSLMKFRCVSKMWSSIIRSQRFVDSYYAMSSTQSRFMIAFSCAYADNDARRLFIFSSLYEKEESSFLVANLDMTIPSVILDRYFSKAPSVHGFVGCPNGTSEFIVCNPSTRQVITLPVKGSHTYLGYDPVENQFKALTYVGNHISFLEYEDTTLGGKESP</sequence>
<dbReference type="PANTHER" id="PTHR31111:SF111">
    <property type="entry name" value="F-BOX DOMAIN-CONTAINING PROTEIN"/>
    <property type="match status" value="1"/>
</dbReference>
<dbReference type="SMART" id="SM00256">
    <property type="entry name" value="FBOX"/>
    <property type="match status" value="1"/>
</dbReference>
<dbReference type="SUPFAM" id="SSF81383">
    <property type="entry name" value="F-box domain"/>
    <property type="match status" value="1"/>
</dbReference>
<dbReference type="Pfam" id="PF00646">
    <property type="entry name" value="F-box"/>
    <property type="match status" value="1"/>
</dbReference>
<dbReference type="InterPro" id="IPR036047">
    <property type="entry name" value="F-box-like_dom_sf"/>
</dbReference>
<dbReference type="Pfam" id="PF08268">
    <property type="entry name" value="FBA_3"/>
    <property type="match status" value="1"/>
</dbReference>
<evidence type="ECO:0000313" key="3">
    <source>
        <dbReference type="Proteomes" id="UP001558713"/>
    </source>
</evidence>
<dbReference type="InterPro" id="IPR001810">
    <property type="entry name" value="F-box_dom"/>
</dbReference>
<protein>
    <submittedName>
        <fullName evidence="2">F-box protein</fullName>
    </submittedName>
</protein>
<dbReference type="PANTHER" id="PTHR31111">
    <property type="entry name" value="BNAA05G37150D PROTEIN-RELATED"/>
    <property type="match status" value="1"/>
</dbReference>
<name>A0ABD1AEG5_CARAN</name>
<reference evidence="2 3" key="1">
    <citation type="submission" date="2024-04" db="EMBL/GenBank/DDBJ databases">
        <title>Genome assembly C_amara_ONT_v2.</title>
        <authorList>
            <person name="Yant L."/>
            <person name="Moore C."/>
            <person name="Slenker M."/>
        </authorList>
    </citation>
    <scope>NUCLEOTIDE SEQUENCE [LARGE SCALE GENOMIC DNA]</scope>
    <source>
        <tissue evidence="2">Leaf</tissue>
    </source>
</reference>
<dbReference type="EMBL" id="JBANAX010000525">
    <property type="protein sequence ID" value="KAL1205054.1"/>
    <property type="molecule type" value="Genomic_DNA"/>
</dbReference>
<keyword evidence="3" id="KW-1185">Reference proteome</keyword>
<feature type="domain" description="F-box" evidence="1">
    <location>
        <begin position="62"/>
        <end position="112"/>
    </location>
</feature>
<dbReference type="PROSITE" id="PS50181">
    <property type="entry name" value="FBOX"/>
    <property type="match status" value="1"/>
</dbReference>
<dbReference type="AlphaFoldDB" id="A0ABD1AEG5"/>
<evidence type="ECO:0000313" key="2">
    <source>
        <dbReference type="EMBL" id="KAL1205054.1"/>
    </source>
</evidence>